<accession>A0A328VEF1</accession>
<reference evidence="4 5" key="1">
    <citation type="submission" date="2016-08" db="EMBL/GenBank/DDBJ databases">
        <title>Analysis of Carbohydrate Active Enzymes in Thermogemmatispora T81 Reveals Carbohydrate Degradation Ability.</title>
        <authorList>
            <person name="Tomazini A."/>
            <person name="Lal S."/>
            <person name="Stott M."/>
            <person name="Henrissat B."/>
            <person name="Polikarpov I."/>
            <person name="Sparling R."/>
            <person name="Levin D.B."/>
        </authorList>
    </citation>
    <scope>NUCLEOTIDE SEQUENCE [LARGE SCALE GENOMIC DNA]</scope>
    <source>
        <strain evidence="4 5">T81</strain>
    </source>
</reference>
<dbReference type="EMBL" id="MCIF01000002">
    <property type="protein sequence ID" value="RAQ96056.1"/>
    <property type="molecule type" value="Genomic_DNA"/>
</dbReference>
<dbReference type="OrthoDB" id="9791416at2"/>
<proteinExistence type="inferred from homology"/>
<dbReference type="InterPro" id="IPR045336">
    <property type="entry name" value="MmgE_PrpD_N"/>
</dbReference>
<sequence length="467" mass="50117">MSATQALARFCASLEGTALPERVRTKVRDLLLDYVAVALGGARLPSSEAAYQLLVTMGVVQSSRAGLSSDRPGATLLGRGERAEAAWAALVNGVAAHGLEMDDVENRSSLHPGVAIFPAALALAEQLAAPINDVYAAVVAGYEITLRLGAALNPASAYSRGFHPTALCGTFGAAAASARLLGLTAEQTAQALGIAGSMTAGSLAYLDDGAWTKRLHPGWSAHAGITAARLAAAGFRGPQEIFSGRYGFLRAYSDASFPAELQPPTGAEDFAILRVSLKPYACCRYMHGPIDCLLAIRRQHAPDPRHIRRVRCGVLSAGRGLVADPIEAKRRPGNVVDAQFSMPFGAAVALITGQAGLNVFRETWLQHPEIRALMQRVDCESDPELDRYYPAEWRATASVEMDDGQVFSASVRYPLGDPENPLSEEQLAERFHELASAAIEDDARREALIRYLRQLDQLRHFSWSSLL</sequence>
<dbReference type="InterPro" id="IPR036148">
    <property type="entry name" value="MmgE/PrpD_sf"/>
</dbReference>
<dbReference type="Gene3D" id="1.10.4100.10">
    <property type="entry name" value="2-methylcitrate dehydratase PrpD"/>
    <property type="match status" value="1"/>
</dbReference>
<evidence type="ECO:0008006" key="6">
    <source>
        <dbReference type="Google" id="ProtNLM"/>
    </source>
</evidence>
<dbReference type="SUPFAM" id="SSF103378">
    <property type="entry name" value="2-methylcitrate dehydratase PrpD"/>
    <property type="match status" value="1"/>
</dbReference>
<feature type="domain" description="MmgE/PrpD N-terminal" evidence="2">
    <location>
        <begin position="5"/>
        <end position="255"/>
    </location>
</feature>
<dbReference type="InterPro" id="IPR042188">
    <property type="entry name" value="MmgE/PrpD_sf_2"/>
</dbReference>
<dbReference type="AlphaFoldDB" id="A0A328VEF1"/>
<dbReference type="Pfam" id="PF03972">
    <property type="entry name" value="MmgE_PrpD_N"/>
    <property type="match status" value="1"/>
</dbReference>
<evidence type="ECO:0000313" key="4">
    <source>
        <dbReference type="EMBL" id="RAQ96056.1"/>
    </source>
</evidence>
<dbReference type="InterPro" id="IPR005656">
    <property type="entry name" value="MmgE_PrpD"/>
</dbReference>
<dbReference type="InterPro" id="IPR042183">
    <property type="entry name" value="MmgE/PrpD_sf_1"/>
</dbReference>
<gene>
    <name evidence="4" type="ORF">A4R35_10975</name>
</gene>
<dbReference type="Gene3D" id="3.30.1330.120">
    <property type="entry name" value="2-methylcitrate dehydratase PrpD"/>
    <property type="match status" value="1"/>
</dbReference>
<evidence type="ECO:0000259" key="3">
    <source>
        <dbReference type="Pfam" id="PF19305"/>
    </source>
</evidence>
<dbReference type="RefSeq" id="WP_112429307.1">
    <property type="nucleotide sequence ID" value="NZ_MCIF01000002.1"/>
</dbReference>
<dbReference type="PANTHER" id="PTHR16943:SF8">
    <property type="entry name" value="2-METHYLCITRATE DEHYDRATASE"/>
    <property type="match status" value="1"/>
</dbReference>
<organism evidence="4 5">
    <name type="scientific">Thermogemmatispora tikiterensis</name>
    <dbReference type="NCBI Taxonomy" id="1825093"/>
    <lineage>
        <taxon>Bacteria</taxon>
        <taxon>Bacillati</taxon>
        <taxon>Chloroflexota</taxon>
        <taxon>Ktedonobacteria</taxon>
        <taxon>Thermogemmatisporales</taxon>
        <taxon>Thermogemmatisporaceae</taxon>
        <taxon>Thermogemmatispora</taxon>
    </lineage>
</organism>
<feature type="domain" description="MmgE/PrpD C-terminal" evidence="3">
    <location>
        <begin position="280"/>
        <end position="449"/>
    </location>
</feature>
<name>A0A328VEF1_9CHLR</name>
<dbReference type="GO" id="GO:0016829">
    <property type="term" value="F:lyase activity"/>
    <property type="evidence" value="ECO:0007669"/>
    <property type="project" value="InterPro"/>
</dbReference>
<comment type="similarity">
    <text evidence="1">Belongs to the PrpD family.</text>
</comment>
<comment type="caution">
    <text evidence="4">The sequence shown here is derived from an EMBL/GenBank/DDBJ whole genome shotgun (WGS) entry which is preliminary data.</text>
</comment>
<dbReference type="Pfam" id="PF19305">
    <property type="entry name" value="MmgE_PrpD_C"/>
    <property type="match status" value="1"/>
</dbReference>
<evidence type="ECO:0000256" key="1">
    <source>
        <dbReference type="ARBA" id="ARBA00006174"/>
    </source>
</evidence>
<keyword evidence="5" id="KW-1185">Reference proteome</keyword>
<evidence type="ECO:0000313" key="5">
    <source>
        <dbReference type="Proteomes" id="UP000248706"/>
    </source>
</evidence>
<evidence type="ECO:0000259" key="2">
    <source>
        <dbReference type="Pfam" id="PF03972"/>
    </source>
</evidence>
<protein>
    <recommendedName>
        <fullName evidence="6">2-methylcitrate dehydratase</fullName>
    </recommendedName>
</protein>
<dbReference type="PANTHER" id="PTHR16943">
    <property type="entry name" value="2-METHYLCITRATE DEHYDRATASE-RELATED"/>
    <property type="match status" value="1"/>
</dbReference>
<dbReference type="InterPro" id="IPR045337">
    <property type="entry name" value="MmgE_PrpD_C"/>
</dbReference>
<dbReference type="Proteomes" id="UP000248706">
    <property type="component" value="Unassembled WGS sequence"/>
</dbReference>